<dbReference type="EMBL" id="CP047591">
    <property type="protein sequence ID" value="QHI73782.1"/>
    <property type="molecule type" value="Genomic_DNA"/>
</dbReference>
<gene>
    <name evidence="1" type="ORF">Ami3637_16570</name>
</gene>
<dbReference type="AlphaFoldDB" id="A0A6P1MI93"/>
<organism evidence="1 2">
    <name type="scientific">Aminipila terrae</name>
    <dbReference type="NCBI Taxonomy" id="2697030"/>
    <lineage>
        <taxon>Bacteria</taxon>
        <taxon>Bacillati</taxon>
        <taxon>Bacillota</taxon>
        <taxon>Clostridia</taxon>
        <taxon>Peptostreptococcales</taxon>
        <taxon>Anaerovoracaceae</taxon>
        <taxon>Aminipila</taxon>
    </lineage>
</organism>
<reference evidence="1 2" key="1">
    <citation type="submission" date="2020-01" db="EMBL/GenBank/DDBJ databases">
        <title>Genomic analysis of Aminipila sp. CBA3637.</title>
        <authorList>
            <person name="Kim Y.B."/>
            <person name="Roh S.W."/>
        </authorList>
    </citation>
    <scope>NUCLEOTIDE SEQUENCE [LARGE SCALE GENOMIC DNA]</scope>
    <source>
        <strain evidence="1 2">CBA3637</strain>
    </source>
</reference>
<dbReference type="RefSeq" id="WP_162363545.1">
    <property type="nucleotide sequence ID" value="NZ_CP047591.1"/>
</dbReference>
<sequence length="145" mass="16520">MGGISNTDKNITLDDFIKKSVERYKNRKMVVNLEVNGDLIPFNRPSEYDLLRYIDDTARAIEWDSNGKYTGQDSSKMFESSRDFVYATCKFMQDKELQKAFEVTEPTDVVVKICGVEGTLELAAKIKEAFDGDRLATEVDNIIKN</sequence>
<proteinExistence type="predicted"/>
<protein>
    <recommendedName>
        <fullName evidence="3">Phage XkdN-like protein</fullName>
    </recommendedName>
</protein>
<name>A0A6P1MI93_9FIRM</name>
<evidence type="ECO:0008006" key="3">
    <source>
        <dbReference type="Google" id="ProtNLM"/>
    </source>
</evidence>
<dbReference type="KEGG" id="amic:Ami3637_16570"/>
<evidence type="ECO:0000313" key="1">
    <source>
        <dbReference type="EMBL" id="QHI73782.1"/>
    </source>
</evidence>
<dbReference type="Proteomes" id="UP000463883">
    <property type="component" value="Chromosome"/>
</dbReference>
<keyword evidence="2" id="KW-1185">Reference proteome</keyword>
<evidence type="ECO:0000313" key="2">
    <source>
        <dbReference type="Proteomes" id="UP000463883"/>
    </source>
</evidence>
<accession>A0A6P1MI93</accession>